<organism evidence="1 2">
    <name type="scientific">Panagrolaimus sp. ES5</name>
    <dbReference type="NCBI Taxonomy" id="591445"/>
    <lineage>
        <taxon>Eukaryota</taxon>
        <taxon>Metazoa</taxon>
        <taxon>Ecdysozoa</taxon>
        <taxon>Nematoda</taxon>
        <taxon>Chromadorea</taxon>
        <taxon>Rhabditida</taxon>
        <taxon>Tylenchina</taxon>
        <taxon>Panagrolaimomorpha</taxon>
        <taxon>Panagrolaimoidea</taxon>
        <taxon>Panagrolaimidae</taxon>
        <taxon>Panagrolaimus</taxon>
    </lineage>
</organism>
<evidence type="ECO:0000313" key="1">
    <source>
        <dbReference type="Proteomes" id="UP000887579"/>
    </source>
</evidence>
<name>A0AC34GR60_9BILA</name>
<dbReference type="WBParaSite" id="ES5_v2.g7226.t1">
    <property type="protein sequence ID" value="ES5_v2.g7226.t1"/>
    <property type="gene ID" value="ES5_v2.g7226"/>
</dbReference>
<evidence type="ECO:0000313" key="2">
    <source>
        <dbReference type="WBParaSite" id="ES5_v2.g7226.t1"/>
    </source>
</evidence>
<dbReference type="Proteomes" id="UP000887579">
    <property type="component" value="Unplaced"/>
</dbReference>
<sequence length="162" mass="18256">MAQSEDQWSSSHLGDETILPAELNSDSIGGKLQSILCSDFKTSLEKAKSISPLFETEIKEWEAQFPNLLIQGYSIKAEEPQPNYIQEQITTQRLSVARKLVLTTIFPEIQKVFRDELGIHLSAPKSIKARSKSSKTLTTATKITDKTETKFTLPIIQQQFKN</sequence>
<accession>A0AC34GR60</accession>
<protein>
    <submittedName>
        <fullName evidence="2">Uncharacterized protein</fullName>
    </submittedName>
</protein>
<proteinExistence type="predicted"/>
<reference evidence="2" key="1">
    <citation type="submission" date="2022-11" db="UniProtKB">
        <authorList>
            <consortium name="WormBaseParasite"/>
        </authorList>
    </citation>
    <scope>IDENTIFICATION</scope>
</reference>